<reference evidence="3" key="1">
    <citation type="submission" date="2023-07" db="EMBL/GenBank/DDBJ databases">
        <title>30 novel species of actinomycetes from the DSMZ collection.</title>
        <authorList>
            <person name="Nouioui I."/>
        </authorList>
    </citation>
    <scope>NUCLEOTIDE SEQUENCE [LARGE SCALE GENOMIC DNA]</scope>
    <source>
        <strain evidence="3">DSM 44938</strain>
    </source>
</reference>
<dbReference type="InterPro" id="IPR016181">
    <property type="entry name" value="Acyl_CoA_acyltransferase"/>
</dbReference>
<evidence type="ECO:0000313" key="3">
    <source>
        <dbReference type="Proteomes" id="UP001183246"/>
    </source>
</evidence>
<keyword evidence="2" id="KW-0808">Transferase</keyword>
<proteinExistence type="predicted"/>
<protein>
    <submittedName>
        <fullName evidence="2">GNAT family N-acetyltransferase</fullName>
        <ecNumber evidence="2">2.3.1.-</ecNumber>
    </submittedName>
</protein>
<feature type="domain" description="N-acetyltransferase" evidence="1">
    <location>
        <begin position="46"/>
        <end position="152"/>
    </location>
</feature>
<dbReference type="SUPFAM" id="SSF55729">
    <property type="entry name" value="Acyl-CoA N-acyltransferases (Nat)"/>
    <property type="match status" value="1"/>
</dbReference>
<evidence type="ECO:0000259" key="1">
    <source>
        <dbReference type="Pfam" id="PF00583"/>
    </source>
</evidence>
<evidence type="ECO:0000313" key="2">
    <source>
        <dbReference type="EMBL" id="MDT0341619.1"/>
    </source>
</evidence>
<dbReference type="Proteomes" id="UP001183246">
    <property type="component" value="Unassembled WGS sequence"/>
</dbReference>
<dbReference type="GO" id="GO:0016746">
    <property type="term" value="F:acyltransferase activity"/>
    <property type="evidence" value="ECO:0007669"/>
    <property type="project" value="UniProtKB-KW"/>
</dbReference>
<dbReference type="EMBL" id="JAVREL010000001">
    <property type="protein sequence ID" value="MDT0341619.1"/>
    <property type="molecule type" value="Genomic_DNA"/>
</dbReference>
<organism evidence="2 3">
    <name type="scientific">Streptomyces litchfieldiae</name>
    <dbReference type="NCBI Taxonomy" id="3075543"/>
    <lineage>
        <taxon>Bacteria</taxon>
        <taxon>Bacillati</taxon>
        <taxon>Actinomycetota</taxon>
        <taxon>Actinomycetes</taxon>
        <taxon>Kitasatosporales</taxon>
        <taxon>Streptomycetaceae</taxon>
        <taxon>Streptomyces</taxon>
    </lineage>
</organism>
<dbReference type="Pfam" id="PF00583">
    <property type="entry name" value="Acetyltransf_1"/>
    <property type="match status" value="1"/>
</dbReference>
<keyword evidence="3" id="KW-1185">Reference proteome</keyword>
<dbReference type="Gene3D" id="3.40.630.30">
    <property type="match status" value="1"/>
</dbReference>
<dbReference type="EC" id="2.3.1.-" evidence="2"/>
<dbReference type="RefSeq" id="WP_311702741.1">
    <property type="nucleotide sequence ID" value="NZ_JAVREL010000001.1"/>
</dbReference>
<dbReference type="InterPro" id="IPR000182">
    <property type="entry name" value="GNAT_dom"/>
</dbReference>
<keyword evidence="2" id="KW-0012">Acyltransferase</keyword>
<name>A0ABU2MLV0_9ACTN</name>
<gene>
    <name evidence="2" type="ORF">RM590_03025</name>
</gene>
<comment type="caution">
    <text evidence="2">The sequence shown here is derived from an EMBL/GenBank/DDBJ whole genome shotgun (WGS) entry which is preliminary data.</text>
</comment>
<sequence length="180" mass="20175">MGTVFLRRLSRWQAETEREAIGDTYVEGHRDAPGTRALEREAFVRRFVDEDLRQQDFDMMVASDPAPAGFAYGFRADRDGSWWETFTGVPNEIDELTGARQVFVVAQLLVAPRRRRQGVATRLHKELLGRSGAALFLALLQPGNAPARTAFQTWGWSKAGQLTPRDGAEAPLEAWARTKS</sequence>
<accession>A0ABU2MLV0</accession>